<dbReference type="SUPFAM" id="SSF55961">
    <property type="entry name" value="Bet v1-like"/>
    <property type="match status" value="1"/>
</dbReference>
<gene>
    <name evidence="1" type="ORF">BJX68DRAFT_34741</name>
</gene>
<dbReference type="GeneID" id="98164178"/>
<dbReference type="RefSeq" id="XP_070892151.1">
    <property type="nucleotide sequence ID" value="XM_071049014.1"/>
</dbReference>
<evidence type="ECO:0008006" key="3">
    <source>
        <dbReference type="Google" id="ProtNLM"/>
    </source>
</evidence>
<dbReference type="Gene3D" id="3.30.530.20">
    <property type="match status" value="1"/>
</dbReference>
<organism evidence="1 2">
    <name type="scientific">Aspergillus pseudodeflectus</name>
    <dbReference type="NCBI Taxonomy" id="176178"/>
    <lineage>
        <taxon>Eukaryota</taxon>
        <taxon>Fungi</taxon>
        <taxon>Dikarya</taxon>
        <taxon>Ascomycota</taxon>
        <taxon>Pezizomycotina</taxon>
        <taxon>Eurotiomycetes</taxon>
        <taxon>Eurotiomycetidae</taxon>
        <taxon>Eurotiales</taxon>
        <taxon>Aspergillaceae</taxon>
        <taxon>Aspergillus</taxon>
        <taxon>Aspergillus subgen. Nidulantes</taxon>
    </lineage>
</organism>
<dbReference type="Proteomes" id="UP001610444">
    <property type="component" value="Unassembled WGS sequence"/>
</dbReference>
<proteinExistence type="predicted"/>
<protein>
    <recommendedName>
        <fullName evidence="3">Coenzyme Q-binding protein COQ10 START domain-containing protein</fullName>
    </recommendedName>
</protein>
<dbReference type="Pfam" id="PF10604">
    <property type="entry name" value="Polyketide_cyc2"/>
    <property type="match status" value="1"/>
</dbReference>
<evidence type="ECO:0000313" key="1">
    <source>
        <dbReference type="EMBL" id="KAL2836601.1"/>
    </source>
</evidence>
<name>A0ABR4J986_9EURO</name>
<dbReference type="EMBL" id="JBFXLR010000112">
    <property type="protein sequence ID" value="KAL2836601.1"/>
    <property type="molecule type" value="Genomic_DNA"/>
</dbReference>
<keyword evidence="2" id="KW-1185">Reference proteome</keyword>
<dbReference type="InterPro" id="IPR023393">
    <property type="entry name" value="START-like_dom_sf"/>
</dbReference>
<comment type="caution">
    <text evidence="1">The sequence shown here is derived from an EMBL/GenBank/DDBJ whole genome shotgun (WGS) entry which is preliminary data.</text>
</comment>
<dbReference type="CDD" id="cd07822">
    <property type="entry name" value="SRPBCC_4"/>
    <property type="match status" value="1"/>
</dbReference>
<evidence type="ECO:0000313" key="2">
    <source>
        <dbReference type="Proteomes" id="UP001610444"/>
    </source>
</evidence>
<reference evidence="1 2" key="1">
    <citation type="submission" date="2024-07" db="EMBL/GenBank/DDBJ databases">
        <title>Section-level genome sequencing and comparative genomics of Aspergillus sections Usti and Cavernicolus.</title>
        <authorList>
            <consortium name="Lawrence Berkeley National Laboratory"/>
            <person name="Nybo J.L."/>
            <person name="Vesth T.C."/>
            <person name="Theobald S."/>
            <person name="Frisvad J.C."/>
            <person name="Larsen T.O."/>
            <person name="Kjaerboelling I."/>
            <person name="Rothschild-Mancinelli K."/>
            <person name="Lyhne E.K."/>
            <person name="Kogle M.E."/>
            <person name="Barry K."/>
            <person name="Clum A."/>
            <person name="Na H."/>
            <person name="Ledsgaard L."/>
            <person name="Lin J."/>
            <person name="Lipzen A."/>
            <person name="Kuo A."/>
            <person name="Riley R."/>
            <person name="Mondo S."/>
            <person name="LaButti K."/>
            <person name="Haridas S."/>
            <person name="Pangalinan J."/>
            <person name="Salamov A.A."/>
            <person name="Simmons B.A."/>
            <person name="Magnuson J.K."/>
            <person name="Chen J."/>
            <person name="Drula E."/>
            <person name="Henrissat B."/>
            <person name="Wiebenga A."/>
            <person name="Lubbers R.J."/>
            <person name="Gomes A.C."/>
            <person name="Macurrencykelacurrency M.R."/>
            <person name="Stajich J."/>
            <person name="Grigoriev I.V."/>
            <person name="Mortensen U.H."/>
            <person name="De vries R.P."/>
            <person name="Baker S.E."/>
            <person name="Andersen M.R."/>
        </authorList>
    </citation>
    <scope>NUCLEOTIDE SEQUENCE [LARGE SCALE GENOMIC DNA]</scope>
    <source>
        <strain evidence="1 2">CBS 756.74</strain>
    </source>
</reference>
<sequence length="215" mass="23842">MPNEHPNTPNIPSTSAVLRIQSSTVIHGPIDQVWAALTDTSTWPSWNKFVPQVTIREQPENTEDDSPTLSLGSRFTFHVNMYPEPETPADAATAKQLGNVNLRDTYLKVIECEAPTSASASTSTPTQGRKARIVWASDGAADGLIMSSLLTAERVHELVEVQVEGEEGKVVTEVRNWESQVGYLAYVVRWIFEGRLRENFGIWESGLKGYVEGRK</sequence>
<accession>A0ABR4J986</accession>
<dbReference type="InterPro" id="IPR019587">
    <property type="entry name" value="Polyketide_cyclase/dehydratase"/>
</dbReference>